<dbReference type="CDD" id="cd00995">
    <property type="entry name" value="PBP2_NikA_DppA_OppA_like"/>
    <property type="match status" value="1"/>
</dbReference>
<dbReference type="Gene3D" id="3.90.76.10">
    <property type="entry name" value="Dipeptide-binding Protein, Domain 1"/>
    <property type="match status" value="1"/>
</dbReference>
<gene>
    <name evidence="7" type="ORF">K7472_26795</name>
</gene>
<keyword evidence="8" id="KW-1185">Reference proteome</keyword>
<name>A0ABS7QZR5_9ACTN</name>
<dbReference type="InterPro" id="IPR030678">
    <property type="entry name" value="Peptide/Ni-bd"/>
</dbReference>
<feature type="chain" id="PRO_5046818893" evidence="5">
    <location>
        <begin position="26"/>
        <end position="551"/>
    </location>
</feature>
<organism evidence="7 8">
    <name type="scientific">Streptantibioticus parmotrematis</name>
    <dbReference type="NCBI Taxonomy" id="2873249"/>
    <lineage>
        <taxon>Bacteria</taxon>
        <taxon>Bacillati</taxon>
        <taxon>Actinomycetota</taxon>
        <taxon>Actinomycetes</taxon>
        <taxon>Kitasatosporales</taxon>
        <taxon>Streptomycetaceae</taxon>
        <taxon>Streptantibioticus</taxon>
    </lineage>
</organism>
<evidence type="ECO:0000256" key="2">
    <source>
        <dbReference type="ARBA" id="ARBA00005695"/>
    </source>
</evidence>
<evidence type="ECO:0000256" key="3">
    <source>
        <dbReference type="ARBA" id="ARBA00022448"/>
    </source>
</evidence>
<dbReference type="InterPro" id="IPR039424">
    <property type="entry name" value="SBP_5"/>
</dbReference>
<dbReference type="InterPro" id="IPR000914">
    <property type="entry name" value="SBP_5_dom"/>
</dbReference>
<evidence type="ECO:0000313" key="8">
    <source>
        <dbReference type="Proteomes" id="UP001198565"/>
    </source>
</evidence>
<feature type="signal peptide" evidence="5">
    <location>
        <begin position="1"/>
        <end position="25"/>
    </location>
</feature>
<dbReference type="PANTHER" id="PTHR30290">
    <property type="entry name" value="PERIPLASMIC BINDING COMPONENT OF ABC TRANSPORTER"/>
    <property type="match status" value="1"/>
</dbReference>
<evidence type="ECO:0000313" key="7">
    <source>
        <dbReference type="EMBL" id="MBY8888423.1"/>
    </source>
</evidence>
<evidence type="ECO:0000256" key="1">
    <source>
        <dbReference type="ARBA" id="ARBA00004196"/>
    </source>
</evidence>
<keyword evidence="4 5" id="KW-0732">Signal</keyword>
<comment type="similarity">
    <text evidence="2">Belongs to the bacterial solute-binding protein 5 family.</text>
</comment>
<comment type="caution">
    <text evidence="7">The sequence shown here is derived from an EMBL/GenBank/DDBJ whole genome shotgun (WGS) entry which is preliminary data.</text>
</comment>
<proteinExistence type="inferred from homology"/>
<accession>A0ABS7QZR5</accession>
<dbReference type="SUPFAM" id="SSF53850">
    <property type="entry name" value="Periplasmic binding protein-like II"/>
    <property type="match status" value="1"/>
</dbReference>
<reference evidence="7 8" key="1">
    <citation type="submission" date="2021-08" db="EMBL/GenBank/DDBJ databases">
        <title>Streptomyces sp. PTM05 isolated from lichen.</title>
        <authorList>
            <person name="Somphong A."/>
            <person name="Phongsopitanun W."/>
            <person name="Tanasupawat S."/>
        </authorList>
    </citation>
    <scope>NUCLEOTIDE SEQUENCE [LARGE SCALE GENOMIC DNA]</scope>
    <source>
        <strain evidence="7 8">Ptm05</strain>
    </source>
</reference>
<dbReference type="RefSeq" id="WP_222981148.1">
    <property type="nucleotide sequence ID" value="NZ_JAINVZ010000024.1"/>
</dbReference>
<dbReference type="EMBL" id="JAINVZ010000024">
    <property type="protein sequence ID" value="MBY8888423.1"/>
    <property type="molecule type" value="Genomic_DNA"/>
</dbReference>
<dbReference type="Proteomes" id="UP001198565">
    <property type="component" value="Unassembled WGS sequence"/>
</dbReference>
<evidence type="ECO:0000256" key="5">
    <source>
        <dbReference type="SAM" id="SignalP"/>
    </source>
</evidence>
<evidence type="ECO:0000256" key="4">
    <source>
        <dbReference type="ARBA" id="ARBA00022729"/>
    </source>
</evidence>
<dbReference type="PIRSF" id="PIRSF002741">
    <property type="entry name" value="MppA"/>
    <property type="match status" value="1"/>
</dbReference>
<keyword evidence="3" id="KW-0813">Transport</keyword>
<dbReference type="Gene3D" id="3.40.190.10">
    <property type="entry name" value="Periplasmic binding protein-like II"/>
    <property type="match status" value="1"/>
</dbReference>
<comment type="subcellular location">
    <subcellularLocation>
        <location evidence="1">Cell envelope</location>
    </subcellularLocation>
</comment>
<dbReference type="Pfam" id="PF00496">
    <property type="entry name" value="SBP_bac_5"/>
    <property type="match status" value="1"/>
</dbReference>
<sequence>MVHARTLRAALPFAAVALLAGACDASGSPVAATGATSNFSGTQVTTAPGRGQLSGLNWYGDYRAPYSEDPLKTADYPEETVLGNVCEPLLRTGADYSLHPGIAESWSQRDAEHLILDLDPRATFSDGHPVTTADVVYSLLRNQNPDEASNYADSYNDVVSVKATGTEQVTITFSKPDYLFVRNLGILAGAVVEKEFAVKAGQRFGNADTGVVCSGPYTIASFDGTNSMVLKRDPAYWDHSHAGKAATITFKFLSDPAAIANALTSGSLNGAFDLPPSTLSRLSKTADGKLYVGAAGSTTQNIDLIISRFTGAFADVRVRQALSLAIDRDGIARTLFYGAADPLYSVAGPGFWETSPAKSVYAAAYQKLVRPPDTGAATKLVKEAGATGKQITIGYAADSPTQAQIAQVLQQTGDSIGLKVRIVGLPDQQYGNLFITPKARAAYDSFLTINYLEYPEAANMYQSYAAKTGAQNFNGYTDPTVEADLSKAQGAQDPRRRAQYVTQAQAVLARALPWIPIVAPRALLFQNNDVTGAPLTFSYMDNAWAAAMGAP</sequence>
<dbReference type="PANTHER" id="PTHR30290:SF10">
    <property type="entry name" value="PERIPLASMIC OLIGOPEPTIDE-BINDING PROTEIN-RELATED"/>
    <property type="match status" value="1"/>
</dbReference>
<protein>
    <submittedName>
        <fullName evidence="7">ABC transporter substrate-binding protein</fullName>
    </submittedName>
</protein>
<dbReference type="PROSITE" id="PS51257">
    <property type="entry name" value="PROKAR_LIPOPROTEIN"/>
    <property type="match status" value="1"/>
</dbReference>
<feature type="domain" description="Solute-binding protein family 5" evidence="6">
    <location>
        <begin position="98"/>
        <end position="471"/>
    </location>
</feature>
<evidence type="ECO:0000259" key="6">
    <source>
        <dbReference type="Pfam" id="PF00496"/>
    </source>
</evidence>
<dbReference type="Gene3D" id="3.10.105.10">
    <property type="entry name" value="Dipeptide-binding Protein, Domain 3"/>
    <property type="match status" value="1"/>
</dbReference>